<keyword evidence="1" id="KW-1133">Transmembrane helix</keyword>
<evidence type="ECO:0000313" key="2">
    <source>
        <dbReference type="EMBL" id="MBB3101031.1"/>
    </source>
</evidence>
<dbReference type="AlphaFoldDB" id="A0A7W5ARI1"/>
<evidence type="ECO:0000256" key="1">
    <source>
        <dbReference type="SAM" id="Phobius"/>
    </source>
</evidence>
<keyword evidence="3" id="KW-1185">Reference proteome</keyword>
<proteinExistence type="predicted"/>
<organism evidence="2 3">
    <name type="scientific">Actinoplanes campanulatus</name>
    <dbReference type="NCBI Taxonomy" id="113559"/>
    <lineage>
        <taxon>Bacteria</taxon>
        <taxon>Bacillati</taxon>
        <taxon>Actinomycetota</taxon>
        <taxon>Actinomycetes</taxon>
        <taxon>Micromonosporales</taxon>
        <taxon>Micromonosporaceae</taxon>
        <taxon>Actinoplanes</taxon>
    </lineage>
</organism>
<evidence type="ECO:0000313" key="3">
    <source>
        <dbReference type="Proteomes" id="UP000590749"/>
    </source>
</evidence>
<accession>A0A7W5ARI1</accession>
<dbReference type="Proteomes" id="UP000590749">
    <property type="component" value="Unassembled WGS sequence"/>
</dbReference>
<dbReference type="EMBL" id="JACHXF010000032">
    <property type="protein sequence ID" value="MBB3101031.1"/>
    <property type="molecule type" value="Genomic_DNA"/>
</dbReference>
<reference evidence="2 3" key="1">
    <citation type="submission" date="2020-08" db="EMBL/GenBank/DDBJ databases">
        <title>Genomic Encyclopedia of Type Strains, Phase III (KMG-III): the genomes of soil and plant-associated and newly described type strains.</title>
        <authorList>
            <person name="Whitman W."/>
        </authorList>
    </citation>
    <scope>NUCLEOTIDE SEQUENCE [LARGE SCALE GENOMIC DNA]</scope>
    <source>
        <strain evidence="2 3">CECT 3287</strain>
    </source>
</reference>
<name>A0A7W5ARI1_9ACTN</name>
<feature type="transmembrane region" description="Helical" evidence="1">
    <location>
        <begin position="23"/>
        <end position="40"/>
    </location>
</feature>
<keyword evidence="1" id="KW-0472">Membrane</keyword>
<keyword evidence="1" id="KW-0812">Transmembrane</keyword>
<dbReference type="RefSeq" id="WP_203834126.1">
    <property type="nucleotide sequence ID" value="NZ_BOME01000087.1"/>
</dbReference>
<comment type="caution">
    <text evidence="2">The sequence shown here is derived from an EMBL/GenBank/DDBJ whole genome shotgun (WGS) entry which is preliminary data.</text>
</comment>
<gene>
    <name evidence="2" type="ORF">FHR83_008759</name>
</gene>
<protein>
    <submittedName>
        <fullName evidence="2">Uncharacterized protein</fullName>
    </submittedName>
</protein>
<sequence>MPNMHEDDDIVAAAGRRARRRRIAAGLAAVVLAGSAWWAYDRSAQPVAPGDGATVNVLESDLRDPERLNAILEDAGIPARIQIMHAKLVNGVLLGGCSGADQDGLRQIEAVLGPPPVIRPIGTGEGLRIDIAALPRDTQMSFVYWVMPGKIGPTTVPTMSLHHGTPPTCTLPAAPGR</sequence>